<sequence length="78" mass="8288">MAAANHGLHSNVPADDEDAGPLHVPLLQSWISLSSTANLQLNPSFLLLPCSPLPLPPGKENPARLDQLQLAKTAYLPT</sequence>
<dbReference type="Proteomes" id="UP000593566">
    <property type="component" value="Unassembled WGS sequence"/>
</dbReference>
<comment type="caution">
    <text evidence="1">The sequence shown here is derived from an EMBL/GenBank/DDBJ whole genome shotgun (WGS) entry which is preliminary data.</text>
</comment>
<dbReference type="AlphaFoldDB" id="A0A8H6FFU3"/>
<name>A0A8H6FFU3_9LECA</name>
<dbReference type="RefSeq" id="XP_037155104.1">
    <property type="nucleotide sequence ID" value="XM_037300278.1"/>
</dbReference>
<proteinExistence type="predicted"/>
<dbReference type="GeneID" id="59337812"/>
<keyword evidence="2" id="KW-1185">Reference proteome</keyword>
<reference evidence="1 2" key="1">
    <citation type="journal article" date="2020" name="Genomics">
        <title>Complete, high-quality genomes from long-read metagenomic sequencing of two wolf lichen thalli reveals enigmatic genome architecture.</title>
        <authorList>
            <person name="McKenzie S.K."/>
            <person name="Walston R.F."/>
            <person name="Allen J.L."/>
        </authorList>
    </citation>
    <scope>NUCLEOTIDE SEQUENCE [LARGE SCALE GENOMIC DNA]</scope>
    <source>
        <strain evidence="1">WasteWater1</strain>
    </source>
</reference>
<evidence type="ECO:0000313" key="2">
    <source>
        <dbReference type="Proteomes" id="UP000593566"/>
    </source>
</evidence>
<evidence type="ECO:0000313" key="1">
    <source>
        <dbReference type="EMBL" id="KAF6226551.1"/>
    </source>
</evidence>
<protein>
    <submittedName>
        <fullName evidence="1">Uncharacterized protein</fullName>
    </submittedName>
</protein>
<accession>A0A8H6FFU3</accession>
<gene>
    <name evidence="1" type="ORF">HO133_009417</name>
</gene>
<dbReference type="EMBL" id="JACCJB010000006">
    <property type="protein sequence ID" value="KAF6226551.1"/>
    <property type="molecule type" value="Genomic_DNA"/>
</dbReference>
<organism evidence="1 2">
    <name type="scientific">Letharia lupina</name>
    <dbReference type="NCBI Taxonomy" id="560253"/>
    <lineage>
        <taxon>Eukaryota</taxon>
        <taxon>Fungi</taxon>
        <taxon>Dikarya</taxon>
        <taxon>Ascomycota</taxon>
        <taxon>Pezizomycotina</taxon>
        <taxon>Lecanoromycetes</taxon>
        <taxon>OSLEUM clade</taxon>
        <taxon>Lecanoromycetidae</taxon>
        <taxon>Lecanorales</taxon>
        <taxon>Lecanorineae</taxon>
        <taxon>Parmeliaceae</taxon>
        <taxon>Letharia</taxon>
    </lineage>
</organism>